<dbReference type="EMBL" id="ARYL01000015">
    <property type="protein sequence ID" value="KDA02330.1"/>
    <property type="molecule type" value="Genomic_DNA"/>
</dbReference>
<comment type="caution">
    <text evidence="2">The sequence shown here is derived from an EMBL/GenBank/DDBJ whole genome shotgun (WGS) entry which is preliminary data.</text>
</comment>
<gene>
    <name evidence="2" type="ORF">HOC_11238</name>
</gene>
<organism evidence="2 3">
    <name type="scientific">Hyphomonas oceanitis SCH89</name>
    <dbReference type="NCBI Taxonomy" id="1280953"/>
    <lineage>
        <taxon>Bacteria</taxon>
        <taxon>Pseudomonadati</taxon>
        <taxon>Pseudomonadota</taxon>
        <taxon>Alphaproteobacteria</taxon>
        <taxon>Hyphomonadales</taxon>
        <taxon>Hyphomonadaceae</taxon>
        <taxon>Hyphomonas</taxon>
    </lineage>
</organism>
<feature type="transmembrane region" description="Helical" evidence="1">
    <location>
        <begin position="6"/>
        <end position="27"/>
    </location>
</feature>
<evidence type="ECO:0000313" key="2">
    <source>
        <dbReference type="EMBL" id="KDA02330.1"/>
    </source>
</evidence>
<dbReference type="PATRIC" id="fig|1280953.3.peg.2267"/>
<sequence length="164" mass="18453">MTLDTIATIANIMASCAVVLTLVFIGLQLNQNAHLTRMAAAQTSAQLLSANMGRVTESADLAELLTREDTPESWSRPEFLRVSNFLSISFRHFEVLHTHRRFGVFEDELWEGSEARLRESLSDAGIRAWWAESRIVYARSFVKYVDRLAAELEVAQAMSTMGQD</sequence>
<keyword evidence="1" id="KW-0472">Membrane</keyword>
<proteinExistence type="predicted"/>
<evidence type="ECO:0000313" key="3">
    <source>
        <dbReference type="Proteomes" id="UP000024942"/>
    </source>
</evidence>
<dbReference type="OrthoDB" id="7619035at2"/>
<dbReference type="Proteomes" id="UP000024942">
    <property type="component" value="Unassembled WGS sequence"/>
</dbReference>
<dbReference type="STRING" id="1280953.HOC_11238"/>
<accession>A0A059G6Y1</accession>
<keyword evidence="3" id="KW-1185">Reference proteome</keyword>
<dbReference type="AlphaFoldDB" id="A0A059G6Y1"/>
<keyword evidence="1" id="KW-0812">Transmembrane</keyword>
<evidence type="ECO:0000256" key="1">
    <source>
        <dbReference type="SAM" id="Phobius"/>
    </source>
</evidence>
<keyword evidence="1" id="KW-1133">Transmembrane helix</keyword>
<protein>
    <submittedName>
        <fullName evidence="2">Uncharacterized protein</fullName>
    </submittedName>
</protein>
<name>A0A059G6Y1_9PROT</name>
<reference evidence="2 3" key="1">
    <citation type="journal article" date="2014" name="Antonie Van Leeuwenhoek">
        <title>Hyphomonas beringensis sp. nov. and Hyphomonas chukchiensis sp. nov., isolated from surface seawater of the Bering Sea and Chukchi Sea.</title>
        <authorList>
            <person name="Li C."/>
            <person name="Lai Q."/>
            <person name="Li G."/>
            <person name="Dong C."/>
            <person name="Wang J."/>
            <person name="Liao Y."/>
            <person name="Shao Z."/>
        </authorList>
    </citation>
    <scope>NUCLEOTIDE SEQUENCE [LARGE SCALE GENOMIC DNA]</scope>
    <source>
        <strain evidence="2 3">SCH89</strain>
    </source>
</reference>
<dbReference type="RefSeq" id="WP_035538519.1">
    <property type="nucleotide sequence ID" value="NZ_ARYL01000015.1"/>
</dbReference>